<comment type="subcellular location">
    <subcellularLocation>
        <location evidence="1">Cell membrane</location>
        <topology evidence="1">Multi-pass membrane protein</topology>
    </subcellularLocation>
</comment>
<keyword evidence="5 6" id="KW-0472">Membrane</keyword>
<dbReference type="Pfam" id="PF12704">
    <property type="entry name" value="MacB_PCD"/>
    <property type="match status" value="2"/>
</dbReference>
<keyword evidence="3 6" id="KW-0812">Transmembrane</keyword>
<feature type="transmembrane region" description="Helical" evidence="6">
    <location>
        <begin position="466"/>
        <end position="488"/>
    </location>
</feature>
<dbReference type="InterPro" id="IPR047699">
    <property type="entry name" value="Permease_put_prefix"/>
</dbReference>
<feature type="transmembrane region" description="Helical" evidence="6">
    <location>
        <begin position="370"/>
        <end position="392"/>
    </location>
</feature>
<evidence type="ECO:0000256" key="1">
    <source>
        <dbReference type="ARBA" id="ARBA00004651"/>
    </source>
</evidence>
<dbReference type="PANTHER" id="PTHR30572">
    <property type="entry name" value="MEMBRANE COMPONENT OF TRANSPORTER-RELATED"/>
    <property type="match status" value="1"/>
</dbReference>
<keyword evidence="4 6" id="KW-1133">Transmembrane helix</keyword>
<evidence type="ECO:0000256" key="5">
    <source>
        <dbReference type="ARBA" id="ARBA00023136"/>
    </source>
</evidence>
<dbReference type="InterPro" id="IPR003838">
    <property type="entry name" value="ABC3_permease_C"/>
</dbReference>
<accession>A0ABZ0IXI6</accession>
<feature type="transmembrane region" description="Helical" evidence="6">
    <location>
        <begin position="845"/>
        <end position="867"/>
    </location>
</feature>
<evidence type="ECO:0000313" key="10">
    <source>
        <dbReference type="Proteomes" id="UP001302349"/>
    </source>
</evidence>
<feature type="domain" description="MacB-like periplasmic core" evidence="8">
    <location>
        <begin position="608"/>
        <end position="719"/>
    </location>
</feature>
<gene>
    <name evidence="9" type="ORF">RT717_10505</name>
</gene>
<feature type="domain" description="MacB-like periplasmic core" evidence="8">
    <location>
        <begin position="99"/>
        <end position="309"/>
    </location>
</feature>
<dbReference type="InterPro" id="IPR025857">
    <property type="entry name" value="MacB_PCD"/>
</dbReference>
<feature type="transmembrane region" description="Helical" evidence="6">
    <location>
        <begin position="100"/>
        <end position="121"/>
    </location>
</feature>
<evidence type="ECO:0000313" key="9">
    <source>
        <dbReference type="EMBL" id="WOK09065.1"/>
    </source>
</evidence>
<feature type="transmembrane region" description="Helical" evidence="6">
    <location>
        <begin position="763"/>
        <end position="786"/>
    </location>
</feature>
<evidence type="ECO:0000256" key="4">
    <source>
        <dbReference type="ARBA" id="ARBA00022989"/>
    </source>
</evidence>
<proteinExistence type="predicted"/>
<evidence type="ECO:0000256" key="3">
    <source>
        <dbReference type="ARBA" id="ARBA00022692"/>
    </source>
</evidence>
<evidence type="ECO:0000256" key="2">
    <source>
        <dbReference type="ARBA" id="ARBA00022475"/>
    </source>
</evidence>
<dbReference type="EMBL" id="CP136051">
    <property type="protein sequence ID" value="WOK09065.1"/>
    <property type="molecule type" value="Genomic_DNA"/>
</dbReference>
<name>A0ABZ0IXI6_9BACT</name>
<reference evidence="9 10" key="1">
    <citation type="journal article" date="2023" name="Microbiol. Resour. Announc.">
        <title>Complete Genome Sequence of Imperialibacter roseus strain P4T.</title>
        <authorList>
            <person name="Tizabi D.R."/>
            <person name="Bachvaroff T."/>
            <person name="Hill R.T."/>
        </authorList>
    </citation>
    <scope>NUCLEOTIDE SEQUENCE [LARGE SCALE GENOMIC DNA]</scope>
    <source>
        <strain evidence="9 10">P4T</strain>
    </source>
</reference>
<dbReference type="Pfam" id="PF02687">
    <property type="entry name" value="FtsX"/>
    <property type="match status" value="2"/>
</dbReference>
<sequence>MNNSSPDIGRPPIWADRLLEFFCKGELLEEVQGDLAEYYFRIYQQKGKRKAGIVYWYHVINFLRPFALKKLKSNSNTTTMIRFNLMIALRNLNRYRFYSFLNISGLAIGLASCLFIMLFVMDELSYDKFHPDYKRIYRVASDLRFGNNQFDFPVTPAPMAESFQKDFPEIEMAGKMRTYGTGLVKRGDSFYKQKNIFYASQGLLDIFGFPTVYGSLDDAITEPNTIVLSHSSAKKIFGDVDPVGERIEIDGRFTVKVSGVYEDLPENSHFHPELLISIENDRGNDNVWLGNNYYTYFLLNPQNDETGLEAKFASVYEKYFAPQLKEMVGVDFNEMMASGDHINYYLQPVADIHLNSHLAVEVEANGSMEYVYIFSAIALFILVIACINFMNLSTARAAMRAKEVGVKKVLGSVRGQLISQFLTESILFAFLASVVAVLLVVLLLPLFNSFSGKEVGHILLDQPIVWVYLVASVFAIGVLAGLYPAFYLSKYQPTAVLKGTYQAGSRASWFRNVLVVFQFATSLFLIIGSLTVYSQLNYTQNRDLGFDREQVIILENVGNLGDKSKVLRNELAKNASVVNTSISSFYPLSDFRSDQPFLPEGTTSIEESVSCQVWSVDFDYLKTFEMEVVSGRDFDIQMPSDSSGVVINETAAKRFGIDQAHGQKIKVLGDFGIQGKKEFTVLGVVKDFHFESLRNNVVPVLLFITKYSADHMAVRLKTDNLSRTLADLEETWSQVAGGIPFEYQFLNQSFEAKYRSESQLGTIFAVFSGLAIFIGCLGLFGLSAYTAERRKKELGIRKVLGAEVFSLVRLLFTEFSVLLVIAIIVAIPLAWYAMNLWLNDFAYRVGLSLGTFVVSSLIVILVGLVTVSFQSFKAARSNPVDNLKYE</sequence>
<dbReference type="InterPro" id="IPR050250">
    <property type="entry name" value="Macrolide_Exporter_MacB"/>
</dbReference>
<dbReference type="RefSeq" id="WP_317491689.1">
    <property type="nucleotide sequence ID" value="NZ_CP136051.1"/>
</dbReference>
<protein>
    <submittedName>
        <fullName evidence="9">ABC transporter permease</fullName>
    </submittedName>
</protein>
<dbReference type="NCBIfam" id="NF038404">
    <property type="entry name" value="perm_prefix_2"/>
    <property type="match status" value="1"/>
</dbReference>
<organism evidence="9 10">
    <name type="scientific">Imperialibacter roseus</name>
    <dbReference type="NCBI Taxonomy" id="1324217"/>
    <lineage>
        <taxon>Bacteria</taxon>
        <taxon>Pseudomonadati</taxon>
        <taxon>Bacteroidota</taxon>
        <taxon>Cytophagia</taxon>
        <taxon>Cytophagales</taxon>
        <taxon>Flammeovirgaceae</taxon>
        <taxon>Imperialibacter</taxon>
    </lineage>
</organism>
<keyword evidence="2" id="KW-1003">Cell membrane</keyword>
<feature type="domain" description="ABC3 transporter permease C-terminal" evidence="7">
    <location>
        <begin position="766"/>
        <end position="879"/>
    </location>
</feature>
<feature type="transmembrane region" description="Helical" evidence="6">
    <location>
        <begin position="509"/>
        <end position="533"/>
    </location>
</feature>
<feature type="transmembrane region" description="Helical" evidence="6">
    <location>
        <begin position="807"/>
        <end position="833"/>
    </location>
</feature>
<evidence type="ECO:0000259" key="7">
    <source>
        <dbReference type="Pfam" id="PF02687"/>
    </source>
</evidence>
<keyword evidence="10" id="KW-1185">Reference proteome</keyword>
<evidence type="ECO:0000256" key="6">
    <source>
        <dbReference type="SAM" id="Phobius"/>
    </source>
</evidence>
<dbReference type="PANTHER" id="PTHR30572:SF18">
    <property type="entry name" value="ABC-TYPE MACROLIDE FAMILY EXPORT SYSTEM PERMEASE COMPONENT 2"/>
    <property type="match status" value="1"/>
</dbReference>
<dbReference type="Proteomes" id="UP001302349">
    <property type="component" value="Chromosome"/>
</dbReference>
<feature type="domain" description="ABC3 transporter permease C-terminal" evidence="7">
    <location>
        <begin position="376"/>
        <end position="493"/>
    </location>
</feature>
<feature type="transmembrane region" description="Helical" evidence="6">
    <location>
        <begin position="426"/>
        <end position="446"/>
    </location>
</feature>
<evidence type="ECO:0000259" key="8">
    <source>
        <dbReference type="Pfam" id="PF12704"/>
    </source>
</evidence>